<dbReference type="RefSeq" id="WP_062419284.1">
    <property type="nucleotide sequence ID" value="NZ_DF967974.1"/>
</dbReference>
<accession>A0A0P6Y0H8</accession>
<sequence>MEKQMTQLKIPVPPAPLLEQAVGYRNYRGAHYLALWWEPRGDEVMVSDGLVTFTGLWPGYLAYVRHKMVHPHLTDFNLGSSECPADYHLIIDLVDRQAFVASCKVADRFQATQWKQGVKQEKPLSLSSEEMERWVEELEQQLLHFPSMDELMSQIAEDEKLVAALEHWLDDQTPSI</sequence>
<organism evidence="1 2">
    <name type="scientific">Levilinea saccharolytica</name>
    <dbReference type="NCBI Taxonomy" id="229921"/>
    <lineage>
        <taxon>Bacteria</taxon>
        <taxon>Bacillati</taxon>
        <taxon>Chloroflexota</taxon>
        <taxon>Anaerolineae</taxon>
        <taxon>Anaerolineales</taxon>
        <taxon>Anaerolineaceae</taxon>
        <taxon>Levilinea</taxon>
    </lineage>
</organism>
<evidence type="ECO:0000313" key="2">
    <source>
        <dbReference type="Proteomes" id="UP000050501"/>
    </source>
</evidence>
<dbReference type="EMBL" id="LGCM01000008">
    <property type="protein sequence ID" value="KPL90861.1"/>
    <property type="molecule type" value="Genomic_DNA"/>
</dbReference>
<protein>
    <submittedName>
        <fullName evidence="1">Uncharacterized protein</fullName>
    </submittedName>
</protein>
<dbReference type="OrthoDB" id="166418at2"/>
<keyword evidence="2" id="KW-1185">Reference proteome</keyword>
<reference evidence="1 2" key="1">
    <citation type="submission" date="2015-07" db="EMBL/GenBank/DDBJ databases">
        <title>Genome sequence of Levilinea saccharolytica DSM 16555.</title>
        <authorList>
            <person name="Hemp J."/>
            <person name="Ward L.M."/>
            <person name="Pace L.A."/>
            <person name="Fischer W.W."/>
        </authorList>
    </citation>
    <scope>NUCLEOTIDE SEQUENCE [LARGE SCALE GENOMIC DNA]</scope>
    <source>
        <strain evidence="1 2">KIBI-1</strain>
    </source>
</reference>
<comment type="caution">
    <text evidence="1">The sequence shown here is derived from an EMBL/GenBank/DDBJ whole genome shotgun (WGS) entry which is preliminary data.</text>
</comment>
<proteinExistence type="predicted"/>
<dbReference type="AlphaFoldDB" id="A0A0P6Y0H8"/>
<evidence type="ECO:0000313" key="1">
    <source>
        <dbReference type="EMBL" id="KPL90861.1"/>
    </source>
</evidence>
<name>A0A0P6Y0H8_9CHLR</name>
<gene>
    <name evidence="1" type="ORF">ADN01_02060</name>
</gene>
<dbReference type="Proteomes" id="UP000050501">
    <property type="component" value="Unassembled WGS sequence"/>
</dbReference>